<proteinExistence type="predicted"/>
<dbReference type="AlphaFoldDB" id="A0AAV1ZX00"/>
<accession>A0AAV1ZX00</accession>
<name>A0AAV1ZX00_9ARAC</name>
<dbReference type="Proteomes" id="UP001497382">
    <property type="component" value="Unassembled WGS sequence"/>
</dbReference>
<protein>
    <submittedName>
        <fullName evidence="1">Uncharacterized protein</fullName>
    </submittedName>
</protein>
<evidence type="ECO:0000313" key="2">
    <source>
        <dbReference type="Proteomes" id="UP001497382"/>
    </source>
</evidence>
<reference evidence="1 2" key="1">
    <citation type="submission" date="2024-04" db="EMBL/GenBank/DDBJ databases">
        <authorList>
            <person name="Rising A."/>
            <person name="Reimegard J."/>
            <person name="Sonavane S."/>
            <person name="Akerstrom W."/>
            <person name="Nylinder S."/>
            <person name="Hedman E."/>
            <person name="Kallberg Y."/>
        </authorList>
    </citation>
    <scope>NUCLEOTIDE SEQUENCE [LARGE SCALE GENOMIC DNA]</scope>
</reference>
<gene>
    <name evidence="1" type="ORF">LARSCL_LOCUS8234</name>
</gene>
<sequence length="70" mass="8157">MRKGFLSPMVVARTYPHSHRRKTFLLPSLQQGLRRPIQPQGSPSDTFRSQEVQMQDLQQNFFQDVLVAET</sequence>
<keyword evidence="2" id="KW-1185">Reference proteome</keyword>
<comment type="caution">
    <text evidence="1">The sequence shown here is derived from an EMBL/GenBank/DDBJ whole genome shotgun (WGS) entry which is preliminary data.</text>
</comment>
<evidence type="ECO:0000313" key="1">
    <source>
        <dbReference type="EMBL" id="CAL1275688.1"/>
    </source>
</evidence>
<organism evidence="1 2">
    <name type="scientific">Larinioides sclopetarius</name>
    <dbReference type="NCBI Taxonomy" id="280406"/>
    <lineage>
        <taxon>Eukaryota</taxon>
        <taxon>Metazoa</taxon>
        <taxon>Ecdysozoa</taxon>
        <taxon>Arthropoda</taxon>
        <taxon>Chelicerata</taxon>
        <taxon>Arachnida</taxon>
        <taxon>Araneae</taxon>
        <taxon>Araneomorphae</taxon>
        <taxon>Entelegynae</taxon>
        <taxon>Araneoidea</taxon>
        <taxon>Araneidae</taxon>
        <taxon>Larinioides</taxon>
    </lineage>
</organism>
<dbReference type="EMBL" id="CAXIEN010000086">
    <property type="protein sequence ID" value="CAL1275688.1"/>
    <property type="molecule type" value="Genomic_DNA"/>
</dbReference>